<evidence type="ECO:0000259" key="1">
    <source>
        <dbReference type="Pfam" id="PF03372"/>
    </source>
</evidence>
<proteinExistence type="predicted"/>
<dbReference type="InterPro" id="IPR036691">
    <property type="entry name" value="Endo/exonu/phosph_ase_sf"/>
</dbReference>
<gene>
    <name evidence="2" type="ORF">GCM10023091_42110</name>
</gene>
<comment type="caution">
    <text evidence="2">The sequence shown here is derived from an EMBL/GenBank/DDBJ whole genome shotgun (WGS) entry which is preliminary data.</text>
</comment>
<evidence type="ECO:0000313" key="2">
    <source>
        <dbReference type="EMBL" id="GAA4447355.1"/>
    </source>
</evidence>
<accession>A0ABP8MDH5</accession>
<dbReference type="EMBL" id="BAABEY010000036">
    <property type="protein sequence ID" value="GAA4447355.1"/>
    <property type="molecule type" value="Genomic_DNA"/>
</dbReference>
<keyword evidence="2" id="KW-0540">Nuclease</keyword>
<keyword evidence="2" id="KW-0255">Endonuclease</keyword>
<reference evidence="3" key="1">
    <citation type="journal article" date="2019" name="Int. J. Syst. Evol. Microbiol.">
        <title>The Global Catalogue of Microorganisms (GCM) 10K type strain sequencing project: providing services to taxonomists for standard genome sequencing and annotation.</title>
        <authorList>
            <consortium name="The Broad Institute Genomics Platform"/>
            <consortium name="The Broad Institute Genome Sequencing Center for Infectious Disease"/>
            <person name="Wu L."/>
            <person name="Ma J."/>
        </authorList>
    </citation>
    <scope>NUCLEOTIDE SEQUENCE [LARGE SCALE GENOMIC DNA]</scope>
    <source>
        <strain evidence="3">JCM 31920</strain>
    </source>
</reference>
<dbReference type="SUPFAM" id="SSF56219">
    <property type="entry name" value="DNase I-like"/>
    <property type="match status" value="1"/>
</dbReference>
<keyword evidence="2" id="KW-0378">Hydrolase</keyword>
<name>A0ABP8MDH5_9BACT</name>
<dbReference type="PANTHER" id="PTHR14859:SF15">
    <property type="entry name" value="ENDONUCLEASE_EXONUCLEASE_PHOSPHATASE DOMAIN-CONTAINING PROTEIN"/>
    <property type="match status" value="1"/>
</dbReference>
<dbReference type="Proteomes" id="UP001501508">
    <property type="component" value="Unassembled WGS sequence"/>
</dbReference>
<sequence>MIAVFCLSFSGGWSQQLQVMSYNIHHGADKHERSSLDSMGHFINSRKPDIVGLQEVDSLCERSGKTDQMKRLAELTGMHYAFIRHFPYQGGAYGLGILSKYPILKTESKKLQLLKEGPNGKSVSMLFATVELPGEKKILFVTAHYSAFDKATRQSQVKETLQYLSDVRLPVIFTGDLNATPDTDEIQQLQQHLQSVNTSLTPTFPDTLPAKTIDYILVSPAALQQVKSVSAPAVHYSDHRPLTALIDLK</sequence>
<protein>
    <submittedName>
        <fullName evidence="2">Endonuclease/exonuclease/phosphatase family protein</fullName>
    </submittedName>
</protein>
<dbReference type="Gene3D" id="3.60.10.10">
    <property type="entry name" value="Endonuclease/exonuclease/phosphatase"/>
    <property type="match status" value="1"/>
</dbReference>
<dbReference type="GO" id="GO:0004519">
    <property type="term" value="F:endonuclease activity"/>
    <property type="evidence" value="ECO:0007669"/>
    <property type="project" value="UniProtKB-KW"/>
</dbReference>
<dbReference type="RefSeq" id="WP_345032904.1">
    <property type="nucleotide sequence ID" value="NZ_BAABEY010000036.1"/>
</dbReference>
<evidence type="ECO:0000313" key="3">
    <source>
        <dbReference type="Proteomes" id="UP001501508"/>
    </source>
</evidence>
<feature type="domain" description="Endonuclease/exonuclease/phosphatase" evidence="1">
    <location>
        <begin position="20"/>
        <end position="239"/>
    </location>
</feature>
<organism evidence="2 3">
    <name type="scientific">Ravibacter arvi</name>
    <dbReference type="NCBI Taxonomy" id="2051041"/>
    <lineage>
        <taxon>Bacteria</taxon>
        <taxon>Pseudomonadati</taxon>
        <taxon>Bacteroidota</taxon>
        <taxon>Cytophagia</taxon>
        <taxon>Cytophagales</taxon>
        <taxon>Spirosomataceae</taxon>
        <taxon>Ravibacter</taxon>
    </lineage>
</organism>
<dbReference type="Pfam" id="PF03372">
    <property type="entry name" value="Exo_endo_phos"/>
    <property type="match status" value="1"/>
</dbReference>
<dbReference type="InterPro" id="IPR005135">
    <property type="entry name" value="Endo/exonuclease/phosphatase"/>
</dbReference>
<dbReference type="PANTHER" id="PTHR14859">
    <property type="entry name" value="CALCOFLUOR WHITE HYPERSENSITIVE PROTEIN PRECURSOR"/>
    <property type="match status" value="1"/>
</dbReference>
<dbReference type="InterPro" id="IPR051916">
    <property type="entry name" value="GPI-anchor_lipid_remodeler"/>
</dbReference>
<keyword evidence="3" id="KW-1185">Reference proteome</keyword>